<name>A0A162B1Y4_PSEFL</name>
<feature type="coiled-coil region" evidence="1">
    <location>
        <begin position="148"/>
        <end position="175"/>
    </location>
</feature>
<dbReference type="EMBL" id="LUKJ01000002">
    <property type="protein sequence ID" value="KZN20476.1"/>
    <property type="molecule type" value="Genomic_DNA"/>
</dbReference>
<keyword evidence="1" id="KW-0175">Coiled coil</keyword>
<organism evidence="2 3">
    <name type="scientific">Pseudomonas fluorescens</name>
    <dbReference type="NCBI Taxonomy" id="294"/>
    <lineage>
        <taxon>Bacteria</taxon>
        <taxon>Pseudomonadati</taxon>
        <taxon>Pseudomonadota</taxon>
        <taxon>Gammaproteobacteria</taxon>
        <taxon>Pseudomonadales</taxon>
        <taxon>Pseudomonadaceae</taxon>
        <taxon>Pseudomonas</taxon>
    </lineage>
</organism>
<reference evidence="3" key="1">
    <citation type="submission" date="2016-03" db="EMBL/GenBank/DDBJ databases">
        <authorList>
            <person name="Ray J."/>
            <person name="Price M."/>
            <person name="Deutschbauer A."/>
        </authorList>
    </citation>
    <scope>NUCLEOTIDE SEQUENCE [LARGE SCALE GENOMIC DNA]</scope>
    <source>
        <strain evidence="3">FW300-N1B4</strain>
    </source>
</reference>
<protein>
    <submittedName>
        <fullName evidence="2">Uncharacterized protein</fullName>
    </submittedName>
</protein>
<accession>A0A162B1Y4</accession>
<gene>
    <name evidence="2" type="ORF">A1D17_02740</name>
</gene>
<proteinExistence type="predicted"/>
<reference evidence="2 3" key="2">
    <citation type="journal article" date="2018" name="Nature">
        <title>Mutant phenotypes for thousands of bacterial genes of unknown function.</title>
        <authorList>
            <person name="Price M.N."/>
            <person name="Wetmore K.M."/>
            <person name="Waters R.J."/>
            <person name="Callaghan M."/>
            <person name="Ray J."/>
            <person name="Liu H."/>
            <person name="Kuehl J.V."/>
            <person name="Melnyk R.A."/>
            <person name="Lamson J.S."/>
            <person name="Suh Y."/>
            <person name="Carlson H.K."/>
            <person name="Esquivel Z."/>
            <person name="Sadeeshkumar H."/>
            <person name="Chakraborty R."/>
            <person name="Zane G.M."/>
            <person name="Rubin B.E."/>
            <person name="Wall J.D."/>
            <person name="Visel A."/>
            <person name="Bristow J."/>
            <person name="Blow M.J."/>
            <person name="Arkin A.P."/>
            <person name="Deutschbauer A.M."/>
        </authorList>
    </citation>
    <scope>NUCLEOTIDE SEQUENCE [LARGE SCALE GENOMIC DNA]</scope>
    <source>
        <strain evidence="2 3">FW300-N1B4</strain>
    </source>
</reference>
<dbReference type="OrthoDB" id="6628200at2"/>
<evidence type="ECO:0000256" key="1">
    <source>
        <dbReference type="SAM" id="Coils"/>
    </source>
</evidence>
<dbReference type="Proteomes" id="UP000076489">
    <property type="component" value="Unassembled WGS sequence"/>
</dbReference>
<sequence>MSTPKRQPYPASRIKVGAVLYRAYSLVDEGKVESGFEEWIVRNIRARRNSMKLMGISLAGRGIEVPKVVNLARKTFSSWGKRSTKSGDFGWLPNIPTHCREQFQVGSDLPVGLYTTKRAALAYALASEIDSAEWYAEEIVKEIDEGELLILRTELAEVNAQIAALQRRAKALSKESAKNAKDTA</sequence>
<evidence type="ECO:0000313" key="3">
    <source>
        <dbReference type="Proteomes" id="UP000076489"/>
    </source>
</evidence>
<dbReference type="AlphaFoldDB" id="A0A162B1Y4"/>
<evidence type="ECO:0000313" key="2">
    <source>
        <dbReference type="EMBL" id="KZN20476.1"/>
    </source>
</evidence>
<comment type="caution">
    <text evidence="2">The sequence shown here is derived from an EMBL/GenBank/DDBJ whole genome shotgun (WGS) entry which is preliminary data.</text>
</comment>
<dbReference type="RefSeq" id="WP_063340521.1">
    <property type="nucleotide sequence ID" value="NZ_LUKJ01000002.1"/>
</dbReference>